<comment type="caution">
    <text evidence="9">The sequence shown here is derived from an EMBL/GenBank/DDBJ whole genome shotgun (WGS) entry which is preliminary data.</text>
</comment>
<feature type="domain" description="AMMECR1" evidence="8">
    <location>
        <begin position="1079"/>
        <end position="1273"/>
    </location>
</feature>
<dbReference type="InterPro" id="IPR023473">
    <property type="entry name" value="AMMECR1"/>
</dbReference>
<dbReference type="FunFam" id="3.30.700.20:FF:000001">
    <property type="entry name" value="AMME syndrome candidate gene 1"/>
    <property type="match status" value="1"/>
</dbReference>
<feature type="region of interest" description="Disordered" evidence="7">
    <location>
        <begin position="755"/>
        <end position="817"/>
    </location>
</feature>
<sequence>MNHKVFCHNLKMSSQQFPRSGVLASGLGSAQTIGANTGLAPGNPQSTGMGEEGSRDSDHGPRDHSSTGGGSLPFRDEKQETVVVRPYPQVQTHGQPLTLAQHHTLPTGTAVTVTAPPAHLAQAMPLSFPEGLMKPALKPTVPSRPIAPAPASIQGHLTMESSMPQASAIPVATISGQQGHPSNLHHLMTANVQMSIIRSSTPGPPLHIGPSATPQHTFTSHLPRGAAAAAVMSSSKVTTVLRPASGPSSGTGQATVQHIIHQPIQSRPAVTTSTAVPPTVVATVSATRAQSPVITTAAAHIADTGHGRPSLTIHPPPATRITLPSHPALGAQKPQLHTMAQKSSIFSTVTPVAAATVAPILATNTVPSPTTAAKVVPQPIAHTSPRIQPDYQGERGNLIPISGHRSSPNPVAMEARNDNRQPMPVPMPVQFQYFQYNPSAYPLAHTYTPITSSVSTIRQFPVSAQAPSSAIPAQAGVGVHLNPVQLMTVEASHRLGLQAAAIGTQGIQTATLGTQGIQPAPIGTQGLHPAAPIGTQGIQTAPIGSQQTEAKSVVLADGSTLVANPISNTFSATPAGATTVVQTHPQGGSTNVPTLVSSPRPSILRKKPTNEGSAVRKSLIPAQAGEATSPRIDSTMRSASGSPRPAGAKPKPEIQVEALSNQSSEQQTVPAPPQHPSQTISAILTAAAPPSQPTAALSTLPAAMAVTPPIPASMANVVTPPTQPAVSSTAASAVSSAFPEIKIKQEVEPMETVPPALTPFGSSLGLPSGDIPPGASPRKKPRKQQHVITEESEMMETNSTDEEKSSARPLAGKAEKRKLPPKEYIDEEGVRYVPVRTRPPVTLLRHYRNPWKAAYHHFQRYSDIRVKEEKKGTMQEIANQKGVVCRVQGWKIHLCAAQLLQLTNLEHDVYSRLSTLQEGLIPKKKAGADDDLHRINELIQGNMQRCKLVMDQITEAREAMMKVLDHKDRVMKLLNKNGLCEDRGIERMGKRRCVPPLEAKLASSCCRVKKPKLCGSSHGTPPGSSSSMGPNPQHGVEVGVGGGGGGGSLNLGNQTPPLARINPGPVVLSPLVRRNGVGGYGRTLVVSAEMCFYCFDVLHCHLLGYPQSCLPRFTNESYPLFVTWKTGRDKRLRGCIGTFSAMSLHSGLREYTLTSALKDSRFPPMTREELPKLFCSVSLLTNFEDAADYLDWEVGEHGIRIEFVNEKGMKRTATYLPEVAKEQDWDQIQTIDSLLRKGGFKAAITNELRKTIKLTRYRSEKMTISYSEYLASRQHCYQNGALHSSSLFNHYS</sequence>
<evidence type="ECO:0000256" key="1">
    <source>
        <dbReference type="ARBA" id="ARBA00004123"/>
    </source>
</evidence>
<evidence type="ECO:0000256" key="3">
    <source>
        <dbReference type="ARBA" id="ARBA00022491"/>
    </source>
</evidence>
<feature type="region of interest" description="Disordered" evidence="7">
    <location>
        <begin position="658"/>
        <end position="677"/>
    </location>
</feature>
<feature type="compositionally biased region" description="Gly residues" evidence="7">
    <location>
        <begin position="1038"/>
        <end position="1049"/>
    </location>
</feature>
<dbReference type="PROSITE" id="PS51112">
    <property type="entry name" value="AMMECR1"/>
    <property type="match status" value="1"/>
</dbReference>
<dbReference type="InterPro" id="IPR002733">
    <property type="entry name" value="AMMECR1_domain"/>
</dbReference>
<keyword evidence="3" id="KW-0678">Repressor</keyword>
<keyword evidence="5" id="KW-0804">Transcription</keyword>
<feature type="compositionally biased region" description="Low complexity" evidence="7">
    <location>
        <begin position="1016"/>
        <end position="1037"/>
    </location>
</feature>
<keyword evidence="4" id="KW-0805">Transcription regulation</keyword>
<feature type="region of interest" description="Disordered" evidence="7">
    <location>
        <begin position="580"/>
        <end position="652"/>
    </location>
</feature>
<protein>
    <submittedName>
        <fullName evidence="9">Histone deacetylase complex subunit SAP130</fullName>
    </submittedName>
</protein>
<dbReference type="Gene3D" id="3.30.700.20">
    <property type="entry name" value="Hypothetical protein ph0010, domain 1"/>
    <property type="match status" value="1"/>
</dbReference>
<feature type="compositionally biased region" description="Polar residues" evidence="7">
    <location>
        <begin position="658"/>
        <end position="669"/>
    </location>
</feature>
<dbReference type="InterPro" id="IPR027485">
    <property type="entry name" value="AMMECR1_N"/>
</dbReference>
<dbReference type="InterPro" id="IPR036071">
    <property type="entry name" value="AMMECR1_dom_sf"/>
</dbReference>
<dbReference type="PANTHER" id="PTHR13497">
    <property type="entry name" value="HISTONE DEACETYLASE COMPLEX SUBUNIT SAP130"/>
    <property type="match status" value="1"/>
</dbReference>
<evidence type="ECO:0000256" key="4">
    <source>
        <dbReference type="ARBA" id="ARBA00023015"/>
    </source>
</evidence>
<dbReference type="GO" id="GO:0070822">
    <property type="term" value="C:Sin3-type complex"/>
    <property type="evidence" value="ECO:0007669"/>
    <property type="project" value="TreeGrafter"/>
</dbReference>
<gene>
    <name evidence="9" type="ORF">EOD39_5631</name>
</gene>
<feature type="compositionally biased region" description="Polar residues" evidence="7">
    <location>
        <begin position="580"/>
        <end position="600"/>
    </location>
</feature>
<dbReference type="EMBL" id="SCEB01214779">
    <property type="protein sequence ID" value="RXM33235.1"/>
    <property type="molecule type" value="Genomic_DNA"/>
</dbReference>
<evidence type="ECO:0000256" key="2">
    <source>
        <dbReference type="ARBA" id="ARBA00007859"/>
    </source>
</evidence>
<dbReference type="Proteomes" id="UP000289886">
    <property type="component" value="Unassembled WGS sequence"/>
</dbReference>
<dbReference type="Pfam" id="PF16014">
    <property type="entry name" value="SAP130_C"/>
    <property type="match status" value="1"/>
</dbReference>
<comment type="subcellular location">
    <subcellularLocation>
        <location evidence="1">Nucleus</location>
    </subcellularLocation>
</comment>
<evidence type="ECO:0000256" key="7">
    <source>
        <dbReference type="SAM" id="MobiDB-lite"/>
    </source>
</evidence>
<dbReference type="InterPro" id="IPR031963">
    <property type="entry name" value="SAP130_C"/>
</dbReference>
<evidence type="ECO:0000256" key="6">
    <source>
        <dbReference type="ARBA" id="ARBA00023242"/>
    </source>
</evidence>
<organism evidence="9 10">
    <name type="scientific">Acipenser ruthenus</name>
    <name type="common">Sterlet sturgeon</name>
    <dbReference type="NCBI Taxonomy" id="7906"/>
    <lineage>
        <taxon>Eukaryota</taxon>
        <taxon>Metazoa</taxon>
        <taxon>Chordata</taxon>
        <taxon>Craniata</taxon>
        <taxon>Vertebrata</taxon>
        <taxon>Euteleostomi</taxon>
        <taxon>Actinopterygii</taxon>
        <taxon>Chondrostei</taxon>
        <taxon>Acipenseriformes</taxon>
        <taxon>Acipenseridae</taxon>
        <taxon>Acipenser</taxon>
    </lineage>
</organism>
<feature type="region of interest" description="Disordered" evidence="7">
    <location>
        <begin position="1016"/>
        <end position="1056"/>
    </location>
</feature>
<dbReference type="InterPro" id="IPR024137">
    <property type="entry name" value="His_deAcase_cplx_SAP130"/>
</dbReference>
<keyword evidence="10" id="KW-1185">Reference proteome</keyword>
<dbReference type="PANTHER" id="PTHR13497:SF3">
    <property type="entry name" value="HISTONE DEACETYLASE COMPLEX SUBUNIT SAP130"/>
    <property type="match status" value="1"/>
</dbReference>
<keyword evidence="6" id="KW-0539">Nucleus</keyword>
<name>A0A444UDJ0_ACIRT</name>
<feature type="compositionally biased region" description="Basic and acidic residues" evidence="7">
    <location>
        <begin position="52"/>
        <end position="65"/>
    </location>
</feature>
<feature type="region of interest" description="Disordered" evidence="7">
    <location>
        <begin position="34"/>
        <end position="77"/>
    </location>
</feature>
<dbReference type="Pfam" id="PF01871">
    <property type="entry name" value="AMMECR1"/>
    <property type="match status" value="1"/>
</dbReference>
<evidence type="ECO:0000259" key="8">
    <source>
        <dbReference type="PROSITE" id="PS51112"/>
    </source>
</evidence>
<dbReference type="SUPFAM" id="SSF143447">
    <property type="entry name" value="AMMECR1-like"/>
    <property type="match status" value="1"/>
</dbReference>
<evidence type="ECO:0000256" key="5">
    <source>
        <dbReference type="ARBA" id="ARBA00023163"/>
    </source>
</evidence>
<evidence type="ECO:0000313" key="10">
    <source>
        <dbReference type="Proteomes" id="UP000289886"/>
    </source>
</evidence>
<feature type="compositionally biased region" description="Polar residues" evidence="7">
    <location>
        <begin position="631"/>
        <end position="641"/>
    </location>
</feature>
<dbReference type="NCBIfam" id="TIGR00296">
    <property type="entry name" value="TIGR00296 family protein"/>
    <property type="match status" value="1"/>
</dbReference>
<evidence type="ECO:0000313" key="9">
    <source>
        <dbReference type="EMBL" id="RXM33235.1"/>
    </source>
</evidence>
<dbReference type="GO" id="GO:0000122">
    <property type="term" value="P:negative regulation of transcription by RNA polymerase II"/>
    <property type="evidence" value="ECO:0007669"/>
    <property type="project" value="TreeGrafter"/>
</dbReference>
<proteinExistence type="inferred from homology"/>
<accession>A0A444UDJ0</accession>
<reference evidence="9 10" key="1">
    <citation type="submission" date="2019-01" db="EMBL/GenBank/DDBJ databases">
        <title>Draft Genome and Complete Hox-Cluster Characterization of the Sterlet Sturgeon (Acipenser ruthenus).</title>
        <authorList>
            <person name="Wei Q."/>
        </authorList>
    </citation>
    <scope>NUCLEOTIDE SEQUENCE [LARGE SCALE GENOMIC DNA]</scope>
    <source>
        <strain evidence="9">WHYD16114868_AA</strain>
        <tissue evidence="9">Blood</tissue>
    </source>
</reference>
<comment type="similarity">
    <text evidence="2">Belongs to the SAP130 family.</text>
</comment>